<dbReference type="AlphaFoldDB" id="A0A3B0RYL7"/>
<gene>
    <name evidence="1" type="ORF">MNBD_ALPHA06-2314</name>
</gene>
<organism evidence="1">
    <name type="scientific">hydrothermal vent metagenome</name>
    <dbReference type="NCBI Taxonomy" id="652676"/>
    <lineage>
        <taxon>unclassified sequences</taxon>
        <taxon>metagenomes</taxon>
        <taxon>ecological metagenomes</taxon>
    </lineage>
</organism>
<reference evidence="1" key="1">
    <citation type="submission" date="2018-06" db="EMBL/GenBank/DDBJ databases">
        <authorList>
            <person name="Zhirakovskaya E."/>
        </authorList>
    </citation>
    <scope>NUCLEOTIDE SEQUENCE</scope>
</reference>
<evidence type="ECO:0000313" key="1">
    <source>
        <dbReference type="EMBL" id="VAV93348.1"/>
    </source>
</evidence>
<name>A0A3B0RYL7_9ZZZZ</name>
<sequence length="1049" mass="107181">MMKHYKHSFVVCQELARSVFTAQIDVRKFITLLATTLFISLGFGPAMATEFLVNTTTLGGQSFPSIATLANGDVVIAWEDGSNPAATNIRAQRFDASGVAQGDEFVVNTTTASHQLVPSVAALSVGLGGGFVITWQDNSQTGGDVIGNAIRAQRFDRFGVPLGAEFLVNSTTASDQNNPVAIPIGGGFAIAWTDNSATGDDTSSSAVRVQRFSSVGVPLGVEFVANTTTDLFQFGPAMATFADGGFIVTWTDGSQTGADVSGNAIRARRFAANGVPQGAEFLVNTTTTGVQSVPSVAVLSGGEYVISWQDGSQSGDDNSGFAAIRAQRFDAAGAKQGAEFLVNTTTADVQRNPAVAALGDGFVIVWEDNSQTGSDTSSFAVRAQRYTALGAKQGIELVVNTTTNGFQTQPAVTGVGPNGFITAWTDNSQVGDTDIRAGHFDIALPHRGEFVANTTTSGNQTLPDVATVSSGGFVITWQDGSSTGGDALGSAIRAQLFDAAGALQGAELLVNTTTIGSQTTPNVAALNGGGFVITWTSADTSLGGIWAQLFDAAGAKQGAEFPVNTITNRSQINPTVVALTGGGFVIAWGDDSGTSSSPTSFDVRAQLFNASGTKLGAEFLVNTTTAGNQQRAAIAALTDGGFVIAWDDVSSVLAQRYDASGIAKGIEFQVNTTTANNQKFASIAALADGGFVIAWDDNSQSGGDTDNSAIRAQRYDEDSTAQGGEFLVNTTTVSIQGVPDIAALGGGGFVVSWQDNSQSGDDVSGAAIRAQRFTASGTAQGSEFLVNTATGSNQSNPVMAAFANGAFIIAWEDSGQSIPDTDGSAIRADVFDIPLSQPLTLVSSVLPTARTGFFPGGPVVTVFATVINAGADLQQNCEVRVPGPGVEAVSVGYQLTDAANVPVGPANAAFDLAGGQARSFILVFTPTATNSGKDVFPNFVCDNASVGIIPGVNTAFLTITNVEGPDILSISSTITNNGIINVPVGGGNAMSASAVNIGAGDALGSADAAVVVTADTGSVALNVVLLWCETDSNAICINPAVAASTAINT</sequence>
<dbReference type="EMBL" id="UOEE01000164">
    <property type="protein sequence ID" value="VAV93348.1"/>
    <property type="molecule type" value="Genomic_DNA"/>
</dbReference>
<proteinExistence type="predicted"/>
<feature type="non-terminal residue" evidence="1">
    <location>
        <position position="1049"/>
    </location>
</feature>
<protein>
    <submittedName>
        <fullName evidence="1">Uncharacterized protein</fullName>
    </submittedName>
</protein>
<accession>A0A3B0RYL7</accession>